<dbReference type="Pfam" id="PF06585">
    <property type="entry name" value="JHBP"/>
    <property type="match status" value="1"/>
</dbReference>
<feature type="signal peptide" evidence="4">
    <location>
        <begin position="1"/>
        <end position="20"/>
    </location>
</feature>
<evidence type="ECO:0000256" key="2">
    <source>
        <dbReference type="ARBA" id="ARBA00023108"/>
    </source>
</evidence>
<protein>
    <recommendedName>
        <fullName evidence="6">Protein takeout</fullName>
    </recommendedName>
</protein>
<name>J3JX97_DENPD</name>
<evidence type="ECO:0000256" key="3">
    <source>
        <dbReference type="ARBA" id="ARBA00060902"/>
    </source>
</evidence>
<evidence type="ECO:0008006" key="6">
    <source>
        <dbReference type="Google" id="ProtNLM"/>
    </source>
</evidence>
<dbReference type="FunFam" id="3.15.10.30:FF:000001">
    <property type="entry name" value="Takeout-like protein 1"/>
    <property type="match status" value="1"/>
</dbReference>
<dbReference type="InterPro" id="IPR010562">
    <property type="entry name" value="Haemolymph_juvenile_hormone-bd"/>
</dbReference>
<dbReference type="InterPro" id="IPR038606">
    <property type="entry name" value="To_sf"/>
</dbReference>
<dbReference type="SMART" id="SM00700">
    <property type="entry name" value="JHBP"/>
    <property type="match status" value="1"/>
</dbReference>
<dbReference type="HOGENOM" id="CLU_069908_0_2_1"/>
<dbReference type="PANTHER" id="PTHR11008">
    <property type="entry name" value="PROTEIN TAKEOUT-LIKE PROTEIN"/>
    <property type="match status" value="1"/>
</dbReference>
<evidence type="ECO:0000313" key="5">
    <source>
        <dbReference type="EMBL" id="AEE62828.1"/>
    </source>
</evidence>
<dbReference type="PANTHER" id="PTHR11008:SF32">
    <property type="entry name" value="CIRCADIAN CLOCK-CONTROLLED PROTEIN DAYWAKE-RELATED"/>
    <property type="match status" value="1"/>
</dbReference>
<sequence>MIATFIVAAALLALASSADAAKLPNTWGRCRKSDKDFAECIRKNVELAINSMNKPTPELGLSTFDPLDIPELYIGAGKGPVNVAQHFKNVKLYGLTNVQVTKSNMDWDKKLLTSESINPNLRLQGNYSMKGRILLLPIVGDGPCNVTLINMKIKHFMSFDYIERRGKTYMKVTDFRVTMNPEKVLFKFDNLFNGDKELGDNINQVLNENSAEVFEDVRDGYEKSFGLIFMDLANRVLPKVAVKDIFLD</sequence>
<dbReference type="Gene3D" id="3.15.10.30">
    <property type="entry name" value="Haemolymph juvenile hormone binding protein"/>
    <property type="match status" value="1"/>
</dbReference>
<proteinExistence type="evidence at transcript level"/>
<reference evidence="5" key="1">
    <citation type="journal article" date="2012" name="Insect Biochem. Mol. Biol.">
        <title>Transcriptome and full-length cDNA resources for the mountain pine beetle, Dendroctonus ponderosae Hopkins, a major insect pest of pine forests.</title>
        <authorList>
            <person name="Keeling C.I."/>
            <person name="Henderson H."/>
            <person name="Li M."/>
            <person name="Yuen M."/>
            <person name="Clark E.L."/>
            <person name="Fraser J.D."/>
            <person name="Huber D.P."/>
            <person name="Liao N.Y."/>
            <person name="Roderick Docking T."/>
            <person name="Birol I."/>
            <person name="Chan S.K."/>
            <person name="Taylor G.A."/>
            <person name="Palmquist D."/>
            <person name="Jones S.J."/>
            <person name="Bohlmann J."/>
        </authorList>
    </citation>
    <scope>NUCLEOTIDE SEQUENCE</scope>
    <source>
        <tissue evidence="5">Midgut and adhering fatbody of emerged adults of both sexes after feeding on lodgepole pine for up to 64 h</tissue>
    </source>
</reference>
<dbReference type="GO" id="GO:0005615">
    <property type="term" value="C:extracellular space"/>
    <property type="evidence" value="ECO:0007669"/>
    <property type="project" value="TreeGrafter"/>
</dbReference>
<dbReference type="GO" id="GO:0007623">
    <property type="term" value="P:circadian rhythm"/>
    <property type="evidence" value="ECO:0007669"/>
    <property type="project" value="UniProtKB-ARBA"/>
</dbReference>
<comment type="similarity">
    <text evidence="3">Belongs to the TO family.</text>
</comment>
<dbReference type="AlphaFoldDB" id="J3JX97"/>
<dbReference type="EMBL" id="BT127866">
    <property type="protein sequence ID" value="AEE62828.1"/>
    <property type="molecule type" value="mRNA"/>
</dbReference>
<dbReference type="OrthoDB" id="8190514at2759"/>
<keyword evidence="2" id="KW-0090">Biological rhythms</keyword>
<feature type="chain" id="PRO_5003771484" description="Protein takeout" evidence="4">
    <location>
        <begin position="21"/>
        <end position="248"/>
    </location>
</feature>
<organism evidence="5">
    <name type="scientific">Dendroctonus ponderosae</name>
    <name type="common">Mountain pine beetle</name>
    <dbReference type="NCBI Taxonomy" id="77166"/>
    <lineage>
        <taxon>Eukaryota</taxon>
        <taxon>Metazoa</taxon>
        <taxon>Ecdysozoa</taxon>
        <taxon>Arthropoda</taxon>
        <taxon>Hexapoda</taxon>
        <taxon>Insecta</taxon>
        <taxon>Pterygota</taxon>
        <taxon>Neoptera</taxon>
        <taxon>Endopterygota</taxon>
        <taxon>Coleoptera</taxon>
        <taxon>Polyphaga</taxon>
        <taxon>Cucujiformia</taxon>
        <taxon>Curculionidae</taxon>
        <taxon>Scolytinae</taxon>
        <taxon>Dendroctonus</taxon>
    </lineage>
</organism>
<evidence type="ECO:0000256" key="1">
    <source>
        <dbReference type="ARBA" id="ARBA00022729"/>
    </source>
</evidence>
<evidence type="ECO:0000256" key="4">
    <source>
        <dbReference type="SAM" id="SignalP"/>
    </source>
</evidence>
<keyword evidence="1 4" id="KW-0732">Signal</keyword>
<accession>J3JX97</accession>